<evidence type="ECO:0000313" key="6">
    <source>
        <dbReference type="EMBL" id="KIX84490.1"/>
    </source>
</evidence>
<keyword evidence="2 4" id="KW-0479">Metal-binding</keyword>
<dbReference type="Proteomes" id="UP000030364">
    <property type="component" value="Unassembled WGS sequence"/>
</dbReference>
<evidence type="ECO:0000256" key="1">
    <source>
        <dbReference type="ARBA" id="ARBA00022617"/>
    </source>
</evidence>
<dbReference type="PROSITE" id="PS51007">
    <property type="entry name" value="CYTC"/>
    <property type="match status" value="1"/>
</dbReference>
<feature type="domain" description="Cytochrome c" evidence="5">
    <location>
        <begin position="69"/>
        <end position="154"/>
    </location>
</feature>
<dbReference type="GO" id="GO:0020037">
    <property type="term" value="F:heme binding"/>
    <property type="evidence" value="ECO:0007669"/>
    <property type="project" value="InterPro"/>
</dbReference>
<dbReference type="AlphaFoldDB" id="A0A0D6X9P3"/>
<dbReference type="Gene3D" id="1.10.760.10">
    <property type="entry name" value="Cytochrome c-like domain"/>
    <property type="match status" value="1"/>
</dbReference>
<dbReference type="SUPFAM" id="SSF46626">
    <property type="entry name" value="Cytochrome c"/>
    <property type="match status" value="1"/>
</dbReference>
<dbReference type="RefSeq" id="WP_038060869.1">
    <property type="nucleotide sequence ID" value="NZ_JPSL02000039.1"/>
</dbReference>
<dbReference type="Pfam" id="PF13442">
    <property type="entry name" value="Cytochrome_CBB3"/>
    <property type="match status" value="1"/>
</dbReference>
<dbReference type="PANTHER" id="PTHR40394:SF2">
    <property type="entry name" value="QUINOL:CYTOCHROME C OXIDOREDUCTASE MEMBRANE PROTEIN"/>
    <property type="match status" value="1"/>
</dbReference>
<evidence type="ECO:0000256" key="2">
    <source>
        <dbReference type="ARBA" id="ARBA00022723"/>
    </source>
</evidence>
<protein>
    <submittedName>
        <fullName evidence="6">Cytochrome Cbb3</fullName>
    </submittedName>
</protein>
<organism evidence="6 7">
    <name type="scientific">Thermus filiformis</name>
    <dbReference type="NCBI Taxonomy" id="276"/>
    <lineage>
        <taxon>Bacteria</taxon>
        <taxon>Thermotogati</taxon>
        <taxon>Deinococcota</taxon>
        <taxon>Deinococci</taxon>
        <taxon>Thermales</taxon>
        <taxon>Thermaceae</taxon>
        <taxon>Thermus</taxon>
    </lineage>
</organism>
<dbReference type="GO" id="GO:0046872">
    <property type="term" value="F:metal ion binding"/>
    <property type="evidence" value="ECO:0007669"/>
    <property type="project" value="UniProtKB-KW"/>
</dbReference>
<evidence type="ECO:0000256" key="3">
    <source>
        <dbReference type="ARBA" id="ARBA00023004"/>
    </source>
</evidence>
<dbReference type="EMBL" id="JPSL02000039">
    <property type="protein sequence ID" value="KIX84490.1"/>
    <property type="molecule type" value="Genomic_DNA"/>
</dbReference>
<keyword evidence="1 4" id="KW-0349">Heme</keyword>
<dbReference type="GO" id="GO:0009055">
    <property type="term" value="F:electron transfer activity"/>
    <property type="evidence" value="ECO:0007669"/>
    <property type="project" value="InterPro"/>
</dbReference>
<keyword evidence="3 4" id="KW-0408">Iron</keyword>
<proteinExistence type="predicted"/>
<dbReference type="InterPro" id="IPR009056">
    <property type="entry name" value="Cyt_c-like_dom"/>
</dbReference>
<keyword evidence="7" id="KW-1185">Reference proteome</keyword>
<comment type="caution">
    <text evidence="6">The sequence shown here is derived from an EMBL/GenBank/DDBJ whole genome shotgun (WGS) entry which is preliminary data.</text>
</comment>
<dbReference type="STRING" id="276.THFILI_06275"/>
<evidence type="ECO:0000313" key="7">
    <source>
        <dbReference type="Proteomes" id="UP000030364"/>
    </source>
</evidence>
<gene>
    <name evidence="6" type="ORF">THFILI_06275</name>
</gene>
<sequence>MRRLWLLLPLLAGCGWMWDQPKVKAFRESPLPVETAEERVALGEVVGPARTGLLEGGGFADLPFVPTQEELVRGKVLYQSYCAVCHGEKGLGDGRVIPLGMPRPRSFQDPALQGVPAGYFYFAATNGFGRMLSYASRIPWRERWLVAAYIKACVQGTCPEEVVRATVY</sequence>
<dbReference type="PANTHER" id="PTHR40394">
    <property type="entry name" value="LIPOPROTEIN-RELATED"/>
    <property type="match status" value="1"/>
</dbReference>
<evidence type="ECO:0000256" key="4">
    <source>
        <dbReference type="PROSITE-ProRule" id="PRU00433"/>
    </source>
</evidence>
<evidence type="ECO:0000259" key="5">
    <source>
        <dbReference type="PROSITE" id="PS51007"/>
    </source>
</evidence>
<dbReference type="InterPro" id="IPR036909">
    <property type="entry name" value="Cyt_c-like_dom_sf"/>
</dbReference>
<accession>A0A0D6X9P3</accession>
<reference evidence="6 7" key="1">
    <citation type="journal article" date="2015" name="Genome Announc.">
        <title>Draft Genome Sequence of the Thermophile Thermus filiformis ATCC 43280, Producer of Carotenoid-(Di)glucoside-Branched Fatty Acid (Di)esters and Source of Hyperthermostable Enzymes of Biotechnological Interest.</title>
        <authorList>
            <person name="Mandelli F."/>
            <person name="Oliveira Ramires B."/>
            <person name="Couger M.B."/>
            <person name="Paixao D.A."/>
            <person name="Camilo C.M."/>
            <person name="Polikarpov I."/>
            <person name="Prade R."/>
            <person name="Riano-Pachon D.M."/>
            <person name="Squina F.M."/>
        </authorList>
    </citation>
    <scope>NUCLEOTIDE SEQUENCE [LARGE SCALE GENOMIC DNA]</scope>
    <source>
        <strain evidence="6 7">ATCC 43280</strain>
    </source>
</reference>
<name>A0A0D6X9P3_THEFI</name>